<proteinExistence type="predicted"/>
<keyword evidence="4" id="KW-1185">Reference proteome</keyword>
<feature type="domain" description="Ice-binding protein C-terminal" evidence="2">
    <location>
        <begin position="203"/>
        <end position="228"/>
    </location>
</feature>
<dbReference type="AlphaFoldDB" id="A0A2U8FX90"/>
<evidence type="ECO:0000259" key="2">
    <source>
        <dbReference type="Pfam" id="PF07589"/>
    </source>
</evidence>
<accession>A0A2U8FX90</accession>
<dbReference type="EMBL" id="CP029211">
    <property type="protein sequence ID" value="AWI55679.1"/>
    <property type="molecule type" value="Genomic_DNA"/>
</dbReference>
<dbReference type="Proteomes" id="UP000244892">
    <property type="component" value="Plasmid pTB101"/>
</dbReference>
<evidence type="ECO:0000313" key="3">
    <source>
        <dbReference type="EMBL" id="AWI55679.1"/>
    </source>
</evidence>
<evidence type="ECO:0000256" key="1">
    <source>
        <dbReference type="SAM" id="SignalP"/>
    </source>
</evidence>
<keyword evidence="3" id="KW-0614">Plasmid</keyword>
<dbReference type="NCBIfam" id="TIGR02595">
    <property type="entry name" value="PEP_CTERM"/>
    <property type="match status" value="1"/>
</dbReference>
<reference evidence="3 4" key="1">
    <citation type="submission" date="2018-05" db="EMBL/GenBank/DDBJ databases">
        <title>complete genome sequence of Aquabacterium olei NBRC 110486.</title>
        <authorList>
            <person name="Tang B."/>
            <person name="Chang J."/>
            <person name="Zhang L."/>
            <person name="Yang H."/>
        </authorList>
    </citation>
    <scope>NUCLEOTIDE SEQUENCE [LARGE SCALE GENOMIC DNA]</scope>
    <source>
        <strain evidence="3 4">NBRC 110486</strain>
        <plasmid evidence="4">Plasmid ptb101</plasmid>
    </source>
</reference>
<organism evidence="3 4">
    <name type="scientific">Aquabacterium olei</name>
    <dbReference type="NCBI Taxonomy" id="1296669"/>
    <lineage>
        <taxon>Bacteria</taxon>
        <taxon>Pseudomonadati</taxon>
        <taxon>Pseudomonadota</taxon>
        <taxon>Betaproteobacteria</taxon>
        <taxon>Burkholderiales</taxon>
        <taxon>Aquabacterium</taxon>
    </lineage>
</organism>
<geneLocation type="plasmid" evidence="4">
    <name>ptb101</name>
</geneLocation>
<dbReference type="Pfam" id="PF07589">
    <property type="entry name" value="PEP-CTERM"/>
    <property type="match status" value="1"/>
</dbReference>
<protein>
    <submittedName>
        <fullName evidence="3">PEP-CTERM sorting domain-containing protein</fullName>
    </submittedName>
</protein>
<evidence type="ECO:0000313" key="4">
    <source>
        <dbReference type="Proteomes" id="UP000244892"/>
    </source>
</evidence>
<feature type="signal peptide" evidence="1">
    <location>
        <begin position="1"/>
        <end position="25"/>
    </location>
</feature>
<keyword evidence="1" id="KW-0732">Signal</keyword>
<dbReference type="NCBIfam" id="NF035944">
    <property type="entry name" value="PEPxxWA-CTERM"/>
    <property type="match status" value="1"/>
</dbReference>
<dbReference type="InterPro" id="IPR013424">
    <property type="entry name" value="Ice-binding_C"/>
</dbReference>
<dbReference type="OrthoDB" id="8563047at2"/>
<gene>
    <name evidence="3" type="ORF">DEH84_18440</name>
</gene>
<sequence length="229" mass="23095">MSARALAPALSSIALALAATGQAHATAGQWDSSVAGFSGTGASAATPWIASPATGSTYAEWNAIFSYPSDNTPDIGGVGTLTETTGSAFPTSGGNIYSISGASAFSLDLGTAAAGTWDVYLRVSTVGSAVADTAKLNGVSATRVTTFSQAITGGFGGTEEESLWKWTVTLSSPATWLTSFAASGAHMSLDQVAFYAVQTPAAAVPEPQTWALMLAGLGAMGALQRRRRA</sequence>
<dbReference type="KEGG" id="aon:DEH84_18440"/>
<feature type="chain" id="PRO_5015965627" evidence="1">
    <location>
        <begin position="26"/>
        <end position="229"/>
    </location>
</feature>
<name>A0A2U8FX90_9BURK</name>